<dbReference type="PROSITE" id="PS50166">
    <property type="entry name" value="IMPORTIN_B_NT"/>
    <property type="match status" value="1"/>
</dbReference>
<name>A0A9W7ZW51_9FUNG</name>
<dbReference type="GO" id="GO:0005737">
    <property type="term" value="C:cytoplasm"/>
    <property type="evidence" value="ECO:0007669"/>
    <property type="project" value="TreeGrafter"/>
</dbReference>
<organism evidence="7 8">
    <name type="scientific">Mycoemilia scoparia</name>
    <dbReference type="NCBI Taxonomy" id="417184"/>
    <lineage>
        <taxon>Eukaryota</taxon>
        <taxon>Fungi</taxon>
        <taxon>Fungi incertae sedis</taxon>
        <taxon>Zoopagomycota</taxon>
        <taxon>Kickxellomycotina</taxon>
        <taxon>Kickxellomycetes</taxon>
        <taxon>Kickxellales</taxon>
        <taxon>Kickxellaceae</taxon>
        <taxon>Mycoemilia</taxon>
    </lineage>
</organism>
<reference evidence="7" key="1">
    <citation type="submission" date="2022-07" db="EMBL/GenBank/DDBJ databases">
        <title>Phylogenomic reconstructions and comparative analyses of Kickxellomycotina fungi.</title>
        <authorList>
            <person name="Reynolds N.K."/>
            <person name="Stajich J.E."/>
            <person name="Barry K."/>
            <person name="Grigoriev I.V."/>
            <person name="Crous P."/>
            <person name="Smith M.E."/>
        </authorList>
    </citation>
    <scope>NUCLEOTIDE SEQUENCE</scope>
    <source>
        <strain evidence="7">NBRC 100468</strain>
    </source>
</reference>
<dbReference type="PANTHER" id="PTHR11223">
    <property type="entry name" value="EXPORTIN 1/5"/>
    <property type="match status" value="1"/>
</dbReference>
<dbReference type="InterPro" id="IPR011989">
    <property type="entry name" value="ARM-like"/>
</dbReference>
<dbReference type="Proteomes" id="UP001150538">
    <property type="component" value="Unassembled WGS sequence"/>
</dbReference>
<dbReference type="GO" id="GO:0031267">
    <property type="term" value="F:small GTPase binding"/>
    <property type="evidence" value="ECO:0007669"/>
    <property type="project" value="InterPro"/>
</dbReference>
<dbReference type="SMART" id="SM01102">
    <property type="entry name" value="CRM1_C"/>
    <property type="match status" value="1"/>
</dbReference>
<dbReference type="InterPro" id="IPR016024">
    <property type="entry name" value="ARM-type_fold"/>
</dbReference>
<evidence type="ECO:0000256" key="4">
    <source>
        <dbReference type="ARBA" id="ARBA00022927"/>
    </source>
</evidence>
<keyword evidence="3" id="KW-0813">Transport</keyword>
<dbReference type="GO" id="GO:0005049">
    <property type="term" value="F:nuclear export signal receptor activity"/>
    <property type="evidence" value="ECO:0007669"/>
    <property type="project" value="InterPro"/>
</dbReference>
<accession>A0A9W7ZW51</accession>
<gene>
    <name evidence="7" type="primary">CRM1</name>
    <name evidence="7" type="ORF">H4219_005772</name>
</gene>
<evidence type="ECO:0000256" key="2">
    <source>
        <dbReference type="ARBA" id="ARBA00009466"/>
    </source>
</evidence>
<dbReference type="Pfam" id="PF08767">
    <property type="entry name" value="CRM1_C"/>
    <property type="match status" value="1"/>
</dbReference>
<dbReference type="Gene3D" id="1.25.10.10">
    <property type="entry name" value="Leucine-rich Repeat Variant"/>
    <property type="match status" value="1"/>
</dbReference>
<dbReference type="GO" id="GO:0000055">
    <property type="term" value="P:ribosomal large subunit export from nucleus"/>
    <property type="evidence" value="ECO:0007669"/>
    <property type="project" value="TreeGrafter"/>
</dbReference>
<dbReference type="InterPro" id="IPR040485">
    <property type="entry name" value="XPO1_repeat_3"/>
</dbReference>
<dbReference type="Pfam" id="PF18784">
    <property type="entry name" value="CRM1_repeat_2"/>
    <property type="match status" value="1"/>
</dbReference>
<dbReference type="SMART" id="SM00913">
    <property type="entry name" value="IBN_N"/>
    <property type="match status" value="1"/>
</dbReference>
<proteinExistence type="inferred from homology"/>
<dbReference type="Pfam" id="PF18787">
    <property type="entry name" value="CRM1_repeat_3"/>
    <property type="match status" value="1"/>
</dbReference>
<evidence type="ECO:0000313" key="7">
    <source>
        <dbReference type="EMBL" id="KAJ1911953.1"/>
    </source>
</evidence>
<dbReference type="Pfam" id="PF18777">
    <property type="entry name" value="CRM1_repeat"/>
    <property type="match status" value="1"/>
</dbReference>
<dbReference type="InterPro" id="IPR041235">
    <property type="entry name" value="Exp1_repeat_2"/>
</dbReference>
<dbReference type="OrthoDB" id="27218at2759"/>
<evidence type="ECO:0000259" key="6">
    <source>
        <dbReference type="PROSITE" id="PS50166"/>
    </source>
</evidence>
<dbReference type="EMBL" id="JANBPU010000392">
    <property type="protein sequence ID" value="KAJ1911953.1"/>
    <property type="molecule type" value="Genomic_DNA"/>
</dbReference>
<protein>
    <submittedName>
        <fullName evidence="7">Karyopherin transporter</fullName>
    </submittedName>
</protein>
<sequence>MSLQDILDFSKELDIGQLDNVVNTLYQGKGQEQQLAQQVLTQFEDHPDSWTRVDKILSEANLIQTKFIGLQVLEKLIQTRWNIIQPEQRTGIKNFIVSIIVKNSSDEQSLRSQKLYLNKLNLILVQILKQEWPHNWPSFIPELVSSSKTNLSLCENNMTILKLLSEEVFDYSAEQMVQAKTKNLKNQMCGEFSEIYQLCSEVLEKATQPKLILATLETLLRFLSWVPLGYIFETGLIPNLKTRFLEKPETQNVTIKCLTEIGSLKAGPEYNDKFVSLFSLTMESIKNIIPVKTNFAENWDEFTDQQQEFIQNMAIFFTTFLTNHLQLVEKQVDPQDVILAHQYLLRISEIDERELFKVCLDYWNIFVRGLYEDLVSPRDKTSMFNMSPFGTANLQPNSGANGAQARHVMYSEILTGLRYVMIRRMVKPEEVLIVENDDGEIVREFIKETDTITLYKAERECLIFLTHLDSSDMENIMLDKLSRQMDRSEWSWNNLNKLCWAVGSISGAMDENQERRFLVVTIKDLLNLCENSRGKDNKAVIAANIMYVVGQYPRFLKAHWKFLKTVTNKLFEFMHEMHEGVRDMACDTFIKISQKCKRHFIVQQPDEECPFIEEIIDSVAQITSDLEPQQVNTFYEAVGCMIGAQPNPEIQQELVTGIMQLPNSMWSKAVNAAKQNANFLDDTDAVKAMGNVLKINVSTCSAIGKGFLGQIGMIYNDMLSLYKAVSEIISSTVAKDGEVATRYPRIRSMRIIKKETLRLVDVYVKDCGDEVHAVNQNMIPLLFEIVLPDYASNVAPAREAEVLRTLTTIVGTMGTLITERIPAILDSIFQCTLDMINKDFSEYPEHRAGLFDLLRVINKKCFSALLGLSQQEFKLFMDSIIWAIKHTMRDIADTGLNIILEMINNFVSSDEAVRNAFFQSYFLSLLQDIFYVLTDSSHKSGYKLQCMVLARMFQIVETNQITVPLFDPSQVDASTTNSTFLRQYVVDLLSSGFPNLTQRQLTVFTEGLFEYKTDYEKFRLHVRDFLIQLKEFAGDNTELYLIETERELESKKTAELKAAMQVPGMIKPSDMEEED</sequence>
<comment type="caution">
    <text evidence="7">The sequence shown here is derived from an EMBL/GenBank/DDBJ whole genome shotgun (WGS) entry which is preliminary data.</text>
</comment>
<keyword evidence="5" id="KW-0539">Nucleus</keyword>
<evidence type="ECO:0000256" key="1">
    <source>
        <dbReference type="ARBA" id="ARBA00004123"/>
    </source>
</evidence>
<dbReference type="GO" id="GO:0006611">
    <property type="term" value="P:protein export from nucleus"/>
    <property type="evidence" value="ECO:0007669"/>
    <property type="project" value="InterPro"/>
</dbReference>
<dbReference type="PANTHER" id="PTHR11223:SF2">
    <property type="entry name" value="EXPORTIN-1"/>
    <property type="match status" value="1"/>
</dbReference>
<evidence type="ECO:0000256" key="3">
    <source>
        <dbReference type="ARBA" id="ARBA00022448"/>
    </source>
</evidence>
<dbReference type="InterPro" id="IPR014877">
    <property type="entry name" value="XPO1_C_dom"/>
</dbReference>
<comment type="subcellular location">
    <subcellularLocation>
        <location evidence="1">Nucleus</location>
    </subcellularLocation>
</comment>
<feature type="domain" description="Importin N-terminal" evidence="6">
    <location>
        <begin position="36"/>
        <end position="102"/>
    </location>
</feature>
<dbReference type="InterPro" id="IPR013598">
    <property type="entry name" value="Exportin-1/Importin-b-like"/>
</dbReference>
<dbReference type="AlphaFoldDB" id="A0A9W7ZW51"/>
<keyword evidence="8" id="KW-1185">Reference proteome</keyword>
<dbReference type="InterPro" id="IPR041123">
    <property type="entry name" value="CRM1_repeat"/>
</dbReference>
<comment type="similarity">
    <text evidence="2">Belongs to the exportin family.</text>
</comment>
<dbReference type="GO" id="GO:0005634">
    <property type="term" value="C:nucleus"/>
    <property type="evidence" value="ECO:0007669"/>
    <property type="project" value="UniProtKB-SubCell"/>
</dbReference>
<dbReference type="Pfam" id="PF08389">
    <property type="entry name" value="Xpo1"/>
    <property type="match status" value="1"/>
</dbReference>
<dbReference type="InterPro" id="IPR001494">
    <property type="entry name" value="Importin-beta_N"/>
</dbReference>
<keyword evidence="4" id="KW-0653">Protein transport</keyword>
<evidence type="ECO:0000256" key="5">
    <source>
        <dbReference type="ARBA" id="ARBA00023242"/>
    </source>
</evidence>
<dbReference type="GO" id="GO:0000056">
    <property type="term" value="P:ribosomal small subunit export from nucleus"/>
    <property type="evidence" value="ECO:0007669"/>
    <property type="project" value="TreeGrafter"/>
</dbReference>
<dbReference type="Pfam" id="PF03810">
    <property type="entry name" value="IBN_N"/>
    <property type="match status" value="1"/>
</dbReference>
<dbReference type="FunFam" id="1.25.10.10:FF:000022">
    <property type="entry name" value="protein EXPORTIN 1A"/>
    <property type="match status" value="1"/>
</dbReference>
<evidence type="ECO:0000313" key="8">
    <source>
        <dbReference type="Proteomes" id="UP001150538"/>
    </source>
</evidence>
<dbReference type="InterPro" id="IPR045065">
    <property type="entry name" value="XPO1/5"/>
</dbReference>
<dbReference type="SUPFAM" id="SSF48371">
    <property type="entry name" value="ARM repeat"/>
    <property type="match status" value="1"/>
</dbReference>